<comment type="caution">
    <text evidence="1">The sequence shown here is derived from an EMBL/GenBank/DDBJ whole genome shotgun (WGS) entry which is preliminary data.</text>
</comment>
<accession>A0ACC0A4P1</accession>
<name>A0ACC0A4P1_CATRO</name>
<dbReference type="EMBL" id="CM044707">
    <property type="protein sequence ID" value="KAI5654368.1"/>
    <property type="molecule type" value="Genomic_DNA"/>
</dbReference>
<organism evidence="1 2">
    <name type="scientific">Catharanthus roseus</name>
    <name type="common">Madagascar periwinkle</name>
    <name type="synonym">Vinca rosea</name>
    <dbReference type="NCBI Taxonomy" id="4058"/>
    <lineage>
        <taxon>Eukaryota</taxon>
        <taxon>Viridiplantae</taxon>
        <taxon>Streptophyta</taxon>
        <taxon>Embryophyta</taxon>
        <taxon>Tracheophyta</taxon>
        <taxon>Spermatophyta</taxon>
        <taxon>Magnoliopsida</taxon>
        <taxon>eudicotyledons</taxon>
        <taxon>Gunneridae</taxon>
        <taxon>Pentapetalae</taxon>
        <taxon>asterids</taxon>
        <taxon>lamiids</taxon>
        <taxon>Gentianales</taxon>
        <taxon>Apocynaceae</taxon>
        <taxon>Rauvolfioideae</taxon>
        <taxon>Vinceae</taxon>
        <taxon>Catharanthinae</taxon>
        <taxon>Catharanthus</taxon>
    </lineage>
</organism>
<dbReference type="Proteomes" id="UP001060085">
    <property type="component" value="Linkage Group LG07"/>
</dbReference>
<proteinExistence type="predicted"/>
<evidence type="ECO:0000313" key="1">
    <source>
        <dbReference type="EMBL" id="KAI5654368.1"/>
    </source>
</evidence>
<keyword evidence="2" id="KW-1185">Reference proteome</keyword>
<evidence type="ECO:0000313" key="2">
    <source>
        <dbReference type="Proteomes" id="UP001060085"/>
    </source>
</evidence>
<reference evidence="2" key="1">
    <citation type="journal article" date="2023" name="Nat. Plants">
        <title>Single-cell RNA sequencing provides a high-resolution roadmap for understanding the multicellular compartmentation of specialized metabolism.</title>
        <authorList>
            <person name="Sun S."/>
            <person name="Shen X."/>
            <person name="Li Y."/>
            <person name="Li Y."/>
            <person name="Wang S."/>
            <person name="Li R."/>
            <person name="Zhang H."/>
            <person name="Shen G."/>
            <person name="Guo B."/>
            <person name="Wei J."/>
            <person name="Xu J."/>
            <person name="St-Pierre B."/>
            <person name="Chen S."/>
            <person name="Sun C."/>
        </authorList>
    </citation>
    <scope>NUCLEOTIDE SEQUENCE [LARGE SCALE GENOMIC DNA]</scope>
</reference>
<gene>
    <name evidence="1" type="ORF">M9H77_31555</name>
</gene>
<sequence length="109" mass="12024">MPNCMSVMESFQSSNRTVPDSIVSSTGEPEPISRNAPDCLATKFFSGSRVYIHYCPWRKLKEGIIVLTSKKAVKEDGEIVKNQSCACNYCCVHDMQLLLCAGSEISVRG</sequence>
<protein>
    <submittedName>
        <fullName evidence="1">Uncharacterized protein</fullName>
    </submittedName>
</protein>